<organism evidence="1 2">
    <name type="scientific">Streptomyces camelliae</name>
    <dbReference type="NCBI Taxonomy" id="3004093"/>
    <lineage>
        <taxon>Bacteria</taxon>
        <taxon>Bacillati</taxon>
        <taxon>Actinomycetota</taxon>
        <taxon>Actinomycetes</taxon>
        <taxon>Kitasatosporales</taxon>
        <taxon>Streptomycetaceae</taxon>
        <taxon>Streptomyces</taxon>
    </lineage>
</organism>
<gene>
    <name evidence="1" type="ORF">O1G22_44045</name>
</gene>
<proteinExistence type="predicted"/>
<keyword evidence="1" id="KW-0614">Plasmid</keyword>
<accession>A0ABY7PGG4</accession>
<dbReference type="EMBL" id="CP115301">
    <property type="protein sequence ID" value="WBO69713.1"/>
    <property type="molecule type" value="Genomic_DNA"/>
</dbReference>
<dbReference type="Gene3D" id="3.30.70.100">
    <property type="match status" value="1"/>
</dbReference>
<reference evidence="1 2" key="1">
    <citation type="submission" date="2022-12" db="EMBL/GenBank/DDBJ databases">
        <title>HUAS 2-6.</title>
        <authorList>
            <person name="Mo P."/>
        </authorList>
    </citation>
    <scope>NUCLEOTIDE SEQUENCE [LARGE SCALE GENOMIC DNA]</scope>
    <source>
        <strain evidence="1 2">HUAS 2-6</strain>
        <plasmid evidence="1 2">punmamed1</plasmid>
    </source>
</reference>
<evidence type="ECO:0000313" key="1">
    <source>
        <dbReference type="EMBL" id="WBO69713.1"/>
    </source>
</evidence>
<sequence>MRVDIAWWELDGSSQTIESLREHLRKGAVRPWASVPGLRVKFWIADQEHNRWGAVMVWEGDRPPAGSLPPNLAADLIGCPPTHRSRFEVEATVEGVHSMITLGGLGPALAADSRP</sequence>
<dbReference type="Proteomes" id="UP001212326">
    <property type="component" value="Plasmid punmamed1"/>
</dbReference>
<dbReference type="RefSeq" id="WP_270086885.1">
    <property type="nucleotide sequence ID" value="NZ_CP115301.1"/>
</dbReference>
<keyword evidence="2" id="KW-1185">Reference proteome</keyword>
<evidence type="ECO:0000313" key="2">
    <source>
        <dbReference type="Proteomes" id="UP001212326"/>
    </source>
</evidence>
<name>A0ABY7PGG4_9ACTN</name>
<protein>
    <submittedName>
        <fullName evidence="1">Uncharacterized protein</fullName>
    </submittedName>
</protein>
<geneLocation type="plasmid" evidence="1 2">
    <name>punmamed1</name>
</geneLocation>